<evidence type="ECO:0000259" key="6">
    <source>
        <dbReference type="PROSITE" id="PS50011"/>
    </source>
</evidence>
<evidence type="ECO:0000256" key="1">
    <source>
        <dbReference type="ARBA" id="ARBA00022527"/>
    </source>
</evidence>
<keyword evidence="1" id="KW-0723">Serine/threonine-protein kinase</keyword>
<dbReference type="SMART" id="SM00220">
    <property type="entry name" value="S_TKc"/>
    <property type="match status" value="1"/>
</dbReference>
<keyword evidence="8" id="KW-1185">Reference proteome</keyword>
<dbReference type="EMBL" id="KN837256">
    <property type="protein sequence ID" value="KIJ30670.1"/>
    <property type="molecule type" value="Genomic_DNA"/>
</dbReference>
<dbReference type="SUPFAM" id="SSF56112">
    <property type="entry name" value="Protein kinase-like (PK-like)"/>
    <property type="match status" value="1"/>
</dbReference>
<dbReference type="OrthoDB" id="3359639at2759"/>
<keyword evidence="2" id="KW-0808">Transferase</keyword>
<evidence type="ECO:0000256" key="5">
    <source>
        <dbReference type="ARBA" id="ARBA00022840"/>
    </source>
</evidence>
<dbReference type="PROSITE" id="PS50011">
    <property type="entry name" value="PROTEIN_KINASE_DOM"/>
    <property type="match status" value="1"/>
</dbReference>
<evidence type="ECO:0000256" key="4">
    <source>
        <dbReference type="ARBA" id="ARBA00022777"/>
    </source>
</evidence>
<dbReference type="GO" id="GO:0005524">
    <property type="term" value="F:ATP binding"/>
    <property type="evidence" value="ECO:0007669"/>
    <property type="project" value="UniProtKB-KW"/>
</dbReference>
<dbReference type="AlphaFoldDB" id="A0A0C9UZS2"/>
<dbReference type="InterPro" id="IPR011009">
    <property type="entry name" value="Kinase-like_dom_sf"/>
</dbReference>
<dbReference type="InterPro" id="IPR000719">
    <property type="entry name" value="Prot_kinase_dom"/>
</dbReference>
<dbReference type="PANTHER" id="PTHR24351">
    <property type="entry name" value="RIBOSOMAL PROTEIN S6 KINASE"/>
    <property type="match status" value="1"/>
</dbReference>
<dbReference type="PROSITE" id="PS00108">
    <property type="entry name" value="PROTEIN_KINASE_ST"/>
    <property type="match status" value="1"/>
</dbReference>
<evidence type="ECO:0000313" key="7">
    <source>
        <dbReference type="EMBL" id="KIJ30670.1"/>
    </source>
</evidence>
<gene>
    <name evidence="7" type="ORF">M422DRAFT_186788</name>
</gene>
<keyword evidence="5" id="KW-0067">ATP-binding</keyword>
<keyword evidence="4" id="KW-0418">Kinase</keyword>
<accession>A0A0C9UZS2</accession>
<evidence type="ECO:0000256" key="3">
    <source>
        <dbReference type="ARBA" id="ARBA00022741"/>
    </source>
</evidence>
<name>A0A0C9UZS2_SPHS4</name>
<sequence length="158" mass="17978">YADGGSLWDLVESSLRGRVSEADLRWWTQQIVSAIQWCHSQGFAHRDIKSHNFILTPTSHLLLIDFGSAAPLLPPTSTGVQLVPKEYCTVPCGTCDYISPEILECHEAALIIMELEEQDLYFSEIVPDYDEKRCYCHETDCWGFSAMMYEMAYDVAPF</sequence>
<dbReference type="GO" id="GO:0004674">
    <property type="term" value="F:protein serine/threonine kinase activity"/>
    <property type="evidence" value="ECO:0007669"/>
    <property type="project" value="UniProtKB-KW"/>
</dbReference>
<protein>
    <recommendedName>
        <fullName evidence="6">Protein kinase domain-containing protein</fullName>
    </recommendedName>
</protein>
<dbReference type="Gene3D" id="1.10.510.10">
    <property type="entry name" value="Transferase(Phosphotransferase) domain 1"/>
    <property type="match status" value="1"/>
</dbReference>
<dbReference type="HOGENOM" id="CLU_1673525_0_0_1"/>
<dbReference type="Pfam" id="PF00069">
    <property type="entry name" value="Pkinase"/>
    <property type="match status" value="1"/>
</dbReference>
<proteinExistence type="predicted"/>
<feature type="domain" description="Protein kinase" evidence="6">
    <location>
        <begin position="1"/>
        <end position="158"/>
    </location>
</feature>
<feature type="non-terminal residue" evidence="7">
    <location>
        <position position="158"/>
    </location>
</feature>
<organism evidence="7 8">
    <name type="scientific">Sphaerobolus stellatus (strain SS14)</name>
    <dbReference type="NCBI Taxonomy" id="990650"/>
    <lineage>
        <taxon>Eukaryota</taxon>
        <taxon>Fungi</taxon>
        <taxon>Dikarya</taxon>
        <taxon>Basidiomycota</taxon>
        <taxon>Agaricomycotina</taxon>
        <taxon>Agaricomycetes</taxon>
        <taxon>Phallomycetidae</taxon>
        <taxon>Geastrales</taxon>
        <taxon>Sphaerobolaceae</taxon>
        <taxon>Sphaerobolus</taxon>
    </lineage>
</organism>
<reference evidence="7 8" key="1">
    <citation type="submission" date="2014-06" db="EMBL/GenBank/DDBJ databases">
        <title>Evolutionary Origins and Diversification of the Mycorrhizal Mutualists.</title>
        <authorList>
            <consortium name="DOE Joint Genome Institute"/>
            <consortium name="Mycorrhizal Genomics Consortium"/>
            <person name="Kohler A."/>
            <person name="Kuo A."/>
            <person name="Nagy L.G."/>
            <person name="Floudas D."/>
            <person name="Copeland A."/>
            <person name="Barry K.W."/>
            <person name="Cichocki N."/>
            <person name="Veneault-Fourrey C."/>
            <person name="LaButti K."/>
            <person name="Lindquist E.A."/>
            <person name="Lipzen A."/>
            <person name="Lundell T."/>
            <person name="Morin E."/>
            <person name="Murat C."/>
            <person name="Riley R."/>
            <person name="Ohm R."/>
            <person name="Sun H."/>
            <person name="Tunlid A."/>
            <person name="Henrissat B."/>
            <person name="Grigoriev I.V."/>
            <person name="Hibbett D.S."/>
            <person name="Martin F."/>
        </authorList>
    </citation>
    <scope>NUCLEOTIDE SEQUENCE [LARGE SCALE GENOMIC DNA]</scope>
    <source>
        <strain evidence="7 8">SS14</strain>
    </source>
</reference>
<evidence type="ECO:0000256" key="2">
    <source>
        <dbReference type="ARBA" id="ARBA00022679"/>
    </source>
</evidence>
<dbReference type="InterPro" id="IPR008271">
    <property type="entry name" value="Ser/Thr_kinase_AS"/>
</dbReference>
<evidence type="ECO:0000313" key="8">
    <source>
        <dbReference type="Proteomes" id="UP000054279"/>
    </source>
</evidence>
<keyword evidence="3" id="KW-0547">Nucleotide-binding</keyword>
<dbReference type="Proteomes" id="UP000054279">
    <property type="component" value="Unassembled WGS sequence"/>
</dbReference>